<evidence type="ECO:0000313" key="2">
    <source>
        <dbReference type="Proteomes" id="UP000800303"/>
    </source>
</evidence>
<sequence length="201" mass="22430">MERSDPPEVRPRSAAPAGGGIRSLFFHEDDYAMLELMPAKRRGNVEAEMERIQAFAEQHRTEGGYTDLYVRESDPKELAGLGIPLANVERAVSSFARPYDKVTTGYGSTYEAECPGIKAFGPDEETVLLCEHEDGTLRKAWMLLNIGNRERYDLSLKLLRTLAGIAPLMLADLAWGVSVELSDEAAVRQYLDEYLNDEEDA</sequence>
<gene>
    <name evidence="1" type="ORF">GYN08_19025</name>
</gene>
<organism evidence="1 2">
    <name type="scientific">Saccharibacillus alkalitolerans</name>
    <dbReference type="NCBI Taxonomy" id="2705290"/>
    <lineage>
        <taxon>Bacteria</taxon>
        <taxon>Bacillati</taxon>
        <taxon>Bacillota</taxon>
        <taxon>Bacilli</taxon>
        <taxon>Bacillales</taxon>
        <taxon>Paenibacillaceae</taxon>
        <taxon>Saccharibacillus</taxon>
    </lineage>
</organism>
<protein>
    <submittedName>
        <fullName evidence="1">Uncharacterized protein</fullName>
    </submittedName>
</protein>
<dbReference type="RefSeq" id="WP_166277666.1">
    <property type="nucleotide sequence ID" value="NZ_JAAFGS010000008.1"/>
</dbReference>
<reference evidence="1 2" key="1">
    <citation type="submission" date="2020-01" db="EMBL/GenBank/DDBJ databases">
        <title>Polyphasic characterisation and genomic insights into a novel alkali tolerant bacterium VR-M41.</title>
        <authorList>
            <person name="Vemuluri V.R."/>
        </authorList>
    </citation>
    <scope>NUCLEOTIDE SEQUENCE [LARGE SCALE GENOMIC DNA]</scope>
    <source>
        <strain evidence="1 2">VR-M41</strain>
    </source>
</reference>
<evidence type="ECO:0000313" key="1">
    <source>
        <dbReference type="EMBL" id="NGZ77386.1"/>
    </source>
</evidence>
<keyword evidence="2" id="KW-1185">Reference proteome</keyword>
<dbReference type="EMBL" id="JAAFGS010000008">
    <property type="protein sequence ID" value="NGZ77386.1"/>
    <property type="molecule type" value="Genomic_DNA"/>
</dbReference>
<comment type="caution">
    <text evidence="1">The sequence shown here is derived from an EMBL/GenBank/DDBJ whole genome shotgun (WGS) entry which is preliminary data.</text>
</comment>
<accession>A0ABX0F8U9</accession>
<proteinExistence type="predicted"/>
<dbReference type="Proteomes" id="UP000800303">
    <property type="component" value="Unassembled WGS sequence"/>
</dbReference>
<name>A0ABX0F8U9_9BACL</name>